<dbReference type="Pfam" id="PF00023">
    <property type="entry name" value="Ank"/>
    <property type="match status" value="1"/>
</dbReference>
<keyword evidence="2 3" id="KW-0040">ANK repeat</keyword>
<dbReference type="EnsemblMetazoa" id="CLYHEMT004786.1">
    <property type="protein sequence ID" value="CLYHEMP004786.1"/>
    <property type="gene ID" value="CLYHEMG004786"/>
</dbReference>
<dbReference type="PROSITE" id="PS50088">
    <property type="entry name" value="ANK_REPEAT"/>
    <property type="match status" value="3"/>
</dbReference>
<dbReference type="OrthoDB" id="10254947at2759"/>
<dbReference type="Pfam" id="PF12796">
    <property type="entry name" value="Ank_2"/>
    <property type="match status" value="1"/>
</dbReference>
<feature type="compositionally biased region" description="Basic and acidic residues" evidence="4">
    <location>
        <begin position="391"/>
        <end position="400"/>
    </location>
</feature>
<proteinExistence type="predicted"/>
<evidence type="ECO:0000256" key="2">
    <source>
        <dbReference type="ARBA" id="ARBA00023043"/>
    </source>
</evidence>
<dbReference type="SUPFAM" id="SSF48403">
    <property type="entry name" value="Ankyrin repeat"/>
    <property type="match status" value="1"/>
</dbReference>
<evidence type="ECO:0000256" key="3">
    <source>
        <dbReference type="PROSITE-ProRule" id="PRU00023"/>
    </source>
</evidence>
<dbReference type="GO" id="GO:0051059">
    <property type="term" value="F:NF-kappaB binding"/>
    <property type="evidence" value="ECO:0007669"/>
    <property type="project" value="TreeGrafter"/>
</dbReference>
<dbReference type="GeneID" id="136820848"/>
<sequence length="416" mass="47201">MKKPASPEIAEINIAEEELTTLKELQQPFWDETVKDLTDIIPKVPQCQITDNLLDTGKNLPTCNSTDFLDEYDQEHYSNSPALKTTSMQSHERERTISENCTRTHIKEKLLSGEQVLPGMKRSYSDSVTDSGPSKDIKLPRKAMLRTKEGDTLLHQLIFDRHEYANTYIEEDCDIRELNAVNHQGQTPLHIAVYLGSISTIKKILEKRLVDLERYDSDLNTPLHLACMKTNKEEALEISTILLTKCTSTSIVNSKNEEGMAPLHLAAVRNDLELIKLLRLKGADIDSQDDKTGKTCLMYLAENDMEGKTLSHVVEYFDADVDKFSYCDSTALHFACGKNNSNAARILLENGVKVGIKNVQKKSEKELASDIEIKKMLEKESRRQKRLQSIESRRKTKSTEEDLISENESETENYGD</sequence>
<dbReference type="RefSeq" id="XP_066933186.1">
    <property type="nucleotide sequence ID" value="XM_067077085.1"/>
</dbReference>
<organism evidence="5 6">
    <name type="scientific">Clytia hemisphaerica</name>
    <dbReference type="NCBI Taxonomy" id="252671"/>
    <lineage>
        <taxon>Eukaryota</taxon>
        <taxon>Metazoa</taxon>
        <taxon>Cnidaria</taxon>
        <taxon>Hydrozoa</taxon>
        <taxon>Hydroidolina</taxon>
        <taxon>Leptothecata</taxon>
        <taxon>Obeliida</taxon>
        <taxon>Clytiidae</taxon>
        <taxon>Clytia</taxon>
    </lineage>
</organism>
<evidence type="ECO:0000313" key="6">
    <source>
        <dbReference type="Proteomes" id="UP000594262"/>
    </source>
</evidence>
<dbReference type="GO" id="GO:0005829">
    <property type="term" value="C:cytosol"/>
    <property type="evidence" value="ECO:0007669"/>
    <property type="project" value="TreeGrafter"/>
</dbReference>
<name>A0A7M5URU9_9CNID</name>
<keyword evidence="6" id="KW-1185">Reference proteome</keyword>
<dbReference type="PANTHER" id="PTHR46680:SF3">
    <property type="entry name" value="NF-KAPPA-B INHIBITOR CACTUS"/>
    <property type="match status" value="1"/>
</dbReference>
<dbReference type="PROSITE" id="PS50297">
    <property type="entry name" value="ANK_REP_REGION"/>
    <property type="match status" value="3"/>
</dbReference>
<evidence type="ECO:0000256" key="1">
    <source>
        <dbReference type="ARBA" id="ARBA00022737"/>
    </source>
</evidence>
<evidence type="ECO:0000256" key="4">
    <source>
        <dbReference type="SAM" id="MobiDB-lite"/>
    </source>
</evidence>
<protein>
    <submittedName>
        <fullName evidence="5">Uncharacterized protein</fullName>
    </submittedName>
</protein>
<dbReference type="InterPro" id="IPR002110">
    <property type="entry name" value="Ankyrin_rpt"/>
</dbReference>
<dbReference type="SMART" id="SM00248">
    <property type="entry name" value="ANK"/>
    <property type="match status" value="5"/>
</dbReference>
<feature type="compositionally biased region" description="Acidic residues" evidence="4">
    <location>
        <begin position="401"/>
        <end position="416"/>
    </location>
</feature>
<feature type="repeat" description="ANK" evidence="3">
    <location>
        <begin position="258"/>
        <end position="290"/>
    </location>
</feature>
<feature type="repeat" description="ANK" evidence="3">
    <location>
        <begin position="327"/>
        <end position="359"/>
    </location>
</feature>
<dbReference type="InterPro" id="IPR036770">
    <property type="entry name" value="Ankyrin_rpt-contain_sf"/>
</dbReference>
<dbReference type="Gene3D" id="1.25.40.20">
    <property type="entry name" value="Ankyrin repeat-containing domain"/>
    <property type="match status" value="2"/>
</dbReference>
<evidence type="ECO:0000313" key="5">
    <source>
        <dbReference type="EnsemblMetazoa" id="CLYHEMP004786.1"/>
    </source>
</evidence>
<dbReference type="InterPro" id="IPR051070">
    <property type="entry name" value="NF-kappa-B_inhibitor"/>
</dbReference>
<feature type="region of interest" description="Disordered" evidence="4">
    <location>
        <begin position="379"/>
        <end position="416"/>
    </location>
</feature>
<reference evidence="5" key="1">
    <citation type="submission" date="2021-01" db="UniProtKB">
        <authorList>
            <consortium name="EnsemblMetazoa"/>
        </authorList>
    </citation>
    <scope>IDENTIFICATION</scope>
</reference>
<dbReference type="GO" id="GO:0071356">
    <property type="term" value="P:cellular response to tumor necrosis factor"/>
    <property type="evidence" value="ECO:0007669"/>
    <property type="project" value="TreeGrafter"/>
</dbReference>
<keyword evidence="1" id="KW-0677">Repeat</keyword>
<dbReference type="AlphaFoldDB" id="A0A7M5URU9"/>
<feature type="repeat" description="ANK" evidence="3">
    <location>
        <begin position="184"/>
        <end position="217"/>
    </location>
</feature>
<dbReference type="PANTHER" id="PTHR46680">
    <property type="entry name" value="NF-KAPPA-B INHIBITOR ALPHA"/>
    <property type="match status" value="1"/>
</dbReference>
<dbReference type="Proteomes" id="UP000594262">
    <property type="component" value="Unplaced"/>
</dbReference>
<accession>A0A7M5URU9</accession>